<dbReference type="RefSeq" id="WP_143878668.1">
    <property type="nucleotide sequence ID" value="NZ_BAABLZ010000001.1"/>
</dbReference>
<dbReference type="InterPro" id="IPR001518">
    <property type="entry name" value="Arginosuc_synth"/>
</dbReference>
<keyword evidence="12" id="KW-1185">Reference proteome</keyword>
<dbReference type="Gene3D" id="1.20.5.470">
    <property type="entry name" value="Single helix bin"/>
    <property type="match status" value="1"/>
</dbReference>
<evidence type="ECO:0000256" key="2">
    <source>
        <dbReference type="ARBA" id="ARBA00012286"/>
    </source>
</evidence>
<dbReference type="UniPathway" id="UPA00068">
    <property type="reaction ID" value="UER00113"/>
</dbReference>
<dbReference type="InterPro" id="IPR048267">
    <property type="entry name" value="Arginosuc_syn_N"/>
</dbReference>
<evidence type="ECO:0000313" key="12">
    <source>
        <dbReference type="Proteomes" id="UP000315891"/>
    </source>
</evidence>
<dbReference type="GO" id="GO:0004055">
    <property type="term" value="F:argininosuccinate synthase activity"/>
    <property type="evidence" value="ECO:0007669"/>
    <property type="project" value="UniProtKB-EC"/>
</dbReference>
<dbReference type="OrthoDB" id="9801641at2"/>
<dbReference type="FunFam" id="3.40.50.620:FF:000141">
    <property type="entry name" value="Argininosuccinate synthase"/>
    <property type="match status" value="1"/>
</dbReference>
<dbReference type="EMBL" id="CP041742">
    <property type="protein sequence ID" value="QDQ73155.1"/>
    <property type="molecule type" value="Genomic_DNA"/>
</dbReference>
<protein>
    <recommendedName>
        <fullName evidence="2">argininosuccinate synthase</fullName>
        <ecNumber evidence="2">6.3.4.5</ecNumber>
    </recommendedName>
</protein>
<organism evidence="11 12">
    <name type="scientific">Pseudoluteimonas lycopersici</name>
    <dbReference type="NCBI Taxonomy" id="1324796"/>
    <lineage>
        <taxon>Bacteria</taxon>
        <taxon>Pseudomonadati</taxon>
        <taxon>Pseudomonadota</taxon>
        <taxon>Gammaproteobacteria</taxon>
        <taxon>Lysobacterales</taxon>
        <taxon>Lysobacteraceae</taxon>
        <taxon>Pseudoluteimonas</taxon>
    </lineage>
</organism>
<evidence type="ECO:0000256" key="8">
    <source>
        <dbReference type="ARBA" id="ARBA00022840"/>
    </source>
</evidence>
<dbReference type="NCBIfam" id="NF003385">
    <property type="entry name" value="PRK04527.1"/>
    <property type="match status" value="1"/>
</dbReference>
<accession>A0A516V3Q3</accession>
<dbReference type="GO" id="GO:0005524">
    <property type="term" value="F:ATP binding"/>
    <property type="evidence" value="ECO:0007669"/>
    <property type="project" value="UniProtKB-KW"/>
</dbReference>
<dbReference type="InterPro" id="IPR048268">
    <property type="entry name" value="Arginosuc_syn_C"/>
</dbReference>
<dbReference type="InterPro" id="IPR024074">
    <property type="entry name" value="AS_cat/multimer_dom_body"/>
</dbReference>
<keyword evidence="6" id="KW-0028">Amino-acid biosynthesis</keyword>
<evidence type="ECO:0000256" key="5">
    <source>
        <dbReference type="ARBA" id="ARBA00022598"/>
    </source>
</evidence>
<evidence type="ECO:0000259" key="9">
    <source>
        <dbReference type="Pfam" id="PF00764"/>
    </source>
</evidence>
<evidence type="ECO:0000256" key="7">
    <source>
        <dbReference type="ARBA" id="ARBA00022741"/>
    </source>
</evidence>
<evidence type="ECO:0000256" key="1">
    <source>
        <dbReference type="ARBA" id="ARBA00004967"/>
    </source>
</evidence>
<evidence type="ECO:0000256" key="4">
    <source>
        <dbReference type="ARBA" id="ARBA00022571"/>
    </source>
</evidence>
<keyword evidence="4" id="KW-0055">Arginine biosynthesis</keyword>
<evidence type="ECO:0000313" key="11">
    <source>
        <dbReference type="EMBL" id="QDQ73155.1"/>
    </source>
</evidence>
<comment type="pathway">
    <text evidence="1">Amino-acid biosynthesis; L-arginine biosynthesis; L-arginine from L-ornithine and carbamoyl phosphate: step 2/3.</text>
</comment>
<dbReference type="PROSITE" id="PS00565">
    <property type="entry name" value="ARGININOSUCCIN_SYN_2"/>
    <property type="match status" value="1"/>
</dbReference>
<dbReference type="GO" id="GO:0000053">
    <property type="term" value="P:argininosuccinate metabolic process"/>
    <property type="evidence" value="ECO:0007669"/>
    <property type="project" value="TreeGrafter"/>
</dbReference>
<dbReference type="Pfam" id="PF00764">
    <property type="entry name" value="Arginosuc_synth"/>
    <property type="match status" value="1"/>
</dbReference>
<dbReference type="SUPFAM" id="SSF69864">
    <property type="entry name" value="Argininosuccinate synthetase, C-terminal domain"/>
    <property type="match status" value="1"/>
</dbReference>
<dbReference type="InterPro" id="IPR023434">
    <property type="entry name" value="Arginosuc_synth_type_1_subfam"/>
</dbReference>
<evidence type="ECO:0000259" key="10">
    <source>
        <dbReference type="Pfam" id="PF20979"/>
    </source>
</evidence>
<dbReference type="PANTHER" id="PTHR11587:SF2">
    <property type="entry name" value="ARGININOSUCCINATE SYNTHASE"/>
    <property type="match status" value="1"/>
</dbReference>
<dbReference type="GO" id="GO:0006526">
    <property type="term" value="P:L-arginine biosynthetic process"/>
    <property type="evidence" value="ECO:0007669"/>
    <property type="project" value="UniProtKB-UniPathway"/>
</dbReference>
<dbReference type="Gene3D" id="3.90.1260.10">
    <property type="entry name" value="Argininosuccinate synthetase, chain A, domain 2"/>
    <property type="match status" value="1"/>
</dbReference>
<evidence type="ECO:0000256" key="6">
    <source>
        <dbReference type="ARBA" id="ARBA00022605"/>
    </source>
</evidence>
<dbReference type="AlphaFoldDB" id="A0A516V3Q3"/>
<dbReference type="Pfam" id="PF20979">
    <property type="entry name" value="Arginosuc_syn_C"/>
    <property type="match status" value="1"/>
</dbReference>
<dbReference type="InterPro" id="IPR014729">
    <property type="entry name" value="Rossmann-like_a/b/a_fold"/>
</dbReference>
<feature type="domain" description="Arginosuccinate synthase-like N-terminal" evidence="9">
    <location>
        <begin position="10"/>
        <end position="161"/>
    </location>
</feature>
<dbReference type="PROSITE" id="PS00564">
    <property type="entry name" value="ARGININOSUCCIN_SYN_1"/>
    <property type="match status" value="1"/>
</dbReference>
<dbReference type="EC" id="6.3.4.5" evidence="2"/>
<keyword evidence="3" id="KW-0963">Cytoplasm</keyword>
<feature type="domain" description="Arginosuccinate synthase C-terminal" evidence="10">
    <location>
        <begin position="180"/>
        <end position="395"/>
    </location>
</feature>
<proteinExistence type="predicted"/>
<dbReference type="Gene3D" id="3.40.50.620">
    <property type="entry name" value="HUPs"/>
    <property type="match status" value="1"/>
</dbReference>
<name>A0A516V3Q3_9GAMM</name>
<dbReference type="GO" id="GO:0005737">
    <property type="term" value="C:cytoplasm"/>
    <property type="evidence" value="ECO:0007669"/>
    <property type="project" value="TreeGrafter"/>
</dbReference>
<dbReference type="SUPFAM" id="SSF52402">
    <property type="entry name" value="Adenine nucleotide alpha hydrolases-like"/>
    <property type="match status" value="1"/>
</dbReference>
<gene>
    <name evidence="11" type="ORF">FNZ56_04345</name>
</gene>
<reference evidence="11 12" key="1">
    <citation type="submission" date="2019-07" db="EMBL/GenBank/DDBJ databases">
        <title>Lysobacter weifangensis sp. nov., isolated from bensulfuron-methyl contaminated farmland soil.</title>
        <authorList>
            <person name="Zhao H."/>
        </authorList>
    </citation>
    <scope>NUCLEOTIDE SEQUENCE [LARGE SCALE GENOMIC DNA]</scope>
    <source>
        <strain evidence="11 12">CC-Bw-6</strain>
    </source>
</reference>
<dbReference type="InterPro" id="IPR018223">
    <property type="entry name" value="Arginosuc_synth_CS"/>
</dbReference>
<keyword evidence="8" id="KW-0067">ATP-binding</keyword>
<sequence length="403" mass="43746">MTTPNDSCDIVLAFSGGLDTSFCVPWLKERGWNVHTVFADTGGVDADERSFIEARAAELGVASHVTVDGGPALWSGFVKPFVWAGEGYQSQYPLLVSDRYLIVDAALARANDLGTNAIAHGCTGMGNDQVRFDLAVKASGDYRIVAPIREIQKEHTQTRAYEQVYLEERGYAVRGKQKQYTINENLLGVTLSGGEIDAWEAPGEGARGWCARREQWPAEALEVTLRFIEGEAVALDGNELPGAALLAKLNTMFAQYGVGRGLYTGDTTIGLKGRIVFEAPGLTALLAAHRALEEAVLSKQQNRFKPEVGRKWVELVYEGFYHDPLKADLEAFLASTQRKVNGEVVLRTNGGRADAIAVRSPHILNSKGATYAQSADWGVEEAEGFIKLFGMSSTLWAQVNGGA</sequence>
<dbReference type="Proteomes" id="UP000315891">
    <property type="component" value="Chromosome"/>
</dbReference>
<keyword evidence="7" id="KW-0547">Nucleotide-binding</keyword>
<keyword evidence="5 11" id="KW-0436">Ligase</keyword>
<dbReference type="PANTHER" id="PTHR11587">
    <property type="entry name" value="ARGININOSUCCINATE SYNTHASE"/>
    <property type="match status" value="1"/>
</dbReference>
<evidence type="ECO:0000256" key="3">
    <source>
        <dbReference type="ARBA" id="ARBA00022490"/>
    </source>
</evidence>
<dbReference type="CDD" id="cd01999">
    <property type="entry name" value="ASS"/>
    <property type="match status" value="1"/>
</dbReference>
<dbReference type="GO" id="GO:0000050">
    <property type="term" value="P:urea cycle"/>
    <property type="evidence" value="ECO:0007669"/>
    <property type="project" value="TreeGrafter"/>
</dbReference>